<name>A0ABR7H434_9FIRM</name>
<evidence type="ECO:0000313" key="1">
    <source>
        <dbReference type="EMBL" id="MBC5707903.1"/>
    </source>
</evidence>
<dbReference type="Proteomes" id="UP000634672">
    <property type="component" value="Unassembled WGS sequence"/>
</dbReference>
<sequence length="133" mass="15120">MKQKTYRTPKRHCVIKTRLTEAERADFEERCSTLSMSQSEYIRQAIFYSRITPVIRVSQNSEELLTSVSSLVAQYGKIGSNLNQIARYLNEGSPPYQGLSKELREAAADLAALKFDVLKVIGEAYGNDKTYQF</sequence>
<protein>
    <submittedName>
        <fullName evidence="1">Plasmid mobilization relaxosome protein MobC</fullName>
    </submittedName>
</protein>
<dbReference type="RefSeq" id="WP_187020575.1">
    <property type="nucleotide sequence ID" value="NZ_JACOPB010000002.1"/>
</dbReference>
<comment type="caution">
    <text evidence="1">The sequence shown here is derived from an EMBL/GenBank/DDBJ whole genome shotgun (WGS) entry which is preliminary data.</text>
</comment>
<keyword evidence="2" id="KW-1185">Reference proteome</keyword>
<dbReference type="InterPro" id="IPR053842">
    <property type="entry name" value="NikA-like"/>
</dbReference>
<proteinExistence type="predicted"/>
<dbReference type="Pfam" id="PF21983">
    <property type="entry name" value="NikA-like"/>
    <property type="match status" value="1"/>
</dbReference>
<dbReference type="EMBL" id="JACOPB010000002">
    <property type="protein sequence ID" value="MBC5707903.1"/>
    <property type="molecule type" value="Genomic_DNA"/>
</dbReference>
<evidence type="ECO:0000313" key="2">
    <source>
        <dbReference type="Proteomes" id="UP000634672"/>
    </source>
</evidence>
<accession>A0ABR7H434</accession>
<reference evidence="1 2" key="1">
    <citation type="submission" date="2020-08" db="EMBL/GenBank/DDBJ databases">
        <title>Genome public.</title>
        <authorList>
            <person name="Liu C."/>
            <person name="Sun Q."/>
        </authorList>
    </citation>
    <scope>NUCLEOTIDE SEQUENCE [LARGE SCALE GENOMIC DNA]</scope>
    <source>
        <strain evidence="1 2">NSJ-66</strain>
    </source>
</reference>
<gene>
    <name evidence="1" type="primary">mobC</name>
    <name evidence="1" type="ORF">H8S75_08045</name>
</gene>
<organism evidence="1 2">
    <name type="scientific">Hungatella hominis</name>
    <dbReference type="NCBI Taxonomy" id="2763050"/>
    <lineage>
        <taxon>Bacteria</taxon>
        <taxon>Bacillati</taxon>
        <taxon>Bacillota</taxon>
        <taxon>Clostridia</taxon>
        <taxon>Lachnospirales</taxon>
        <taxon>Lachnospiraceae</taxon>
        <taxon>Hungatella</taxon>
    </lineage>
</organism>